<feature type="region of interest" description="Disordered" evidence="1">
    <location>
        <begin position="15"/>
        <end position="63"/>
    </location>
</feature>
<sequence>MSNFERLNKTGDAILLHDDSQGPGVSAENPAGVYPDVGENPAPPGSMPGSGAPDHHGDVRGVFGNPEVFKDTFGHLSSAFSEAISSIQHESGSGIGYVGKALIVRLEKMRDEVDGWRAGKGLPEVEKHGGERGEDVEQAEGDEGGLYKD</sequence>
<gene>
    <name evidence="2" type="ORF">I312_05239</name>
</gene>
<name>A0A0D0VKS2_CRYGA</name>
<dbReference type="OrthoDB" id="2560792at2759"/>
<reference evidence="2" key="1">
    <citation type="submission" date="2015-01" db="EMBL/GenBank/DDBJ databases">
        <title>The Genome Sequence of Cryptococcus gattii CA1280.</title>
        <authorList>
            <consortium name="The Broad Institute Genomics Platform"/>
            <person name="Cuomo C."/>
            <person name="Litvintseva A."/>
            <person name="Chen Y."/>
            <person name="Heitman J."/>
            <person name="Sun S."/>
            <person name="Springer D."/>
            <person name="Dromer F."/>
            <person name="Young S."/>
            <person name="Zeng Q."/>
            <person name="Gargeya S."/>
            <person name="Abouelleil A."/>
            <person name="Alvarado L."/>
            <person name="Chapman S.B."/>
            <person name="Gainer-Dewar J."/>
            <person name="Goldberg J."/>
            <person name="Griggs A."/>
            <person name="Gujja S."/>
            <person name="Hansen M."/>
            <person name="Howarth C."/>
            <person name="Imamovic A."/>
            <person name="Larimer J."/>
            <person name="Murphy C."/>
            <person name="Naylor J."/>
            <person name="Pearson M."/>
            <person name="Priest M."/>
            <person name="Roberts A."/>
            <person name="Saif S."/>
            <person name="Shea T."/>
            <person name="Sykes S."/>
            <person name="Wortman J."/>
            <person name="Nusbaum C."/>
            <person name="Birren B."/>
        </authorList>
    </citation>
    <scope>NUCLEOTIDE SEQUENCE [LARGE SCALE GENOMIC DNA]</scope>
    <source>
        <strain evidence="2">CA1280</strain>
    </source>
</reference>
<feature type="region of interest" description="Disordered" evidence="1">
    <location>
        <begin position="117"/>
        <end position="149"/>
    </location>
</feature>
<dbReference type="HOGENOM" id="CLU_1992543_0_0_1"/>
<organism evidence="2">
    <name type="scientific">Cryptococcus bacillisporus CA1280</name>
    <dbReference type="NCBI Taxonomy" id="1296109"/>
    <lineage>
        <taxon>Eukaryota</taxon>
        <taxon>Fungi</taxon>
        <taxon>Dikarya</taxon>
        <taxon>Basidiomycota</taxon>
        <taxon>Agaricomycotina</taxon>
        <taxon>Tremellomycetes</taxon>
        <taxon>Tremellales</taxon>
        <taxon>Cryptococcaceae</taxon>
        <taxon>Cryptococcus</taxon>
        <taxon>Cryptococcus gattii species complex</taxon>
    </lineage>
</organism>
<protein>
    <submittedName>
        <fullName evidence="2">Uncharacterized protein</fullName>
    </submittedName>
</protein>
<evidence type="ECO:0000313" key="2">
    <source>
        <dbReference type="EMBL" id="KIR45530.1"/>
    </source>
</evidence>
<dbReference type="EMBL" id="KN847988">
    <property type="protein sequence ID" value="KIR45530.1"/>
    <property type="molecule type" value="Genomic_DNA"/>
</dbReference>
<accession>A0A0D0VKS2</accession>
<dbReference type="AlphaFoldDB" id="A0A0D0VKS2"/>
<evidence type="ECO:0000256" key="1">
    <source>
        <dbReference type="SAM" id="MobiDB-lite"/>
    </source>
</evidence>
<proteinExistence type="predicted"/>
<feature type="compositionally biased region" description="Basic and acidic residues" evidence="1">
    <location>
        <begin position="117"/>
        <end position="135"/>
    </location>
</feature>